<name>A0A1N7J532_9GAMM</name>
<evidence type="ECO:0000256" key="6">
    <source>
        <dbReference type="ARBA" id="ARBA00047512"/>
    </source>
</evidence>
<gene>
    <name evidence="9" type="ORF">SAMN05421760_101627</name>
</gene>
<feature type="signal peptide" evidence="7">
    <location>
        <begin position="1"/>
        <end position="37"/>
    </location>
</feature>
<dbReference type="EMBL" id="FTOE01000001">
    <property type="protein sequence ID" value="SIS44458.1"/>
    <property type="molecule type" value="Genomic_DNA"/>
</dbReference>
<evidence type="ECO:0000313" key="9">
    <source>
        <dbReference type="EMBL" id="SIS44458.1"/>
    </source>
</evidence>
<dbReference type="Pfam" id="PF03009">
    <property type="entry name" value="GDPD"/>
    <property type="match status" value="1"/>
</dbReference>
<dbReference type="PANTHER" id="PTHR43620:SF7">
    <property type="entry name" value="GLYCEROPHOSPHODIESTER PHOSPHODIESTERASE GDPD5-RELATED"/>
    <property type="match status" value="1"/>
</dbReference>
<organism evidence="9 10">
    <name type="scientific">Neptunomonas antarctica</name>
    <dbReference type="NCBI Taxonomy" id="619304"/>
    <lineage>
        <taxon>Bacteria</taxon>
        <taxon>Pseudomonadati</taxon>
        <taxon>Pseudomonadota</taxon>
        <taxon>Gammaproteobacteria</taxon>
        <taxon>Oceanospirillales</taxon>
        <taxon>Oceanospirillaceae</taxon>
        <taxon>Neptunomonas</taxon>
    </lineage>
</organism>
<dbReference type="EC" id="3.1.4.46" evidence="2"/>
<dbReference type="InterPro" id="IPR017946">
    <property type="entry name" value="PLC-like_Pdiesterase_TIM-brl"/>
</dbReference>
<sequence length="441" mass="48525">MRRLTIVSSLATPLATHFSIMLTAILSVSTLCQTVTAATDTRVTKTHEQNIQLGPRPYFLINEMAESALKDTLQSCAEGPFKRTDFSIGHRGAAMQFPEHTKESYEAAARMGAGVIECDVTFTQDKELVCRHSQCDLQSTTNILDTPLAENCSVPFQPAVFAADGTLTTPATAQCCTSDITLAEFKTLKGKMDASNPNASSAKAFMNATAAWRTDLYATHGTLMTHKDSISLFKKLGVKMTPELKSADVPMPFNGFSQQDYAQKMINEYKQAGIPASDVYAQSFNLDDLQYWIENEPDFAHQAVYLDGRYDDKTFDHRDPATWNPSMKQLVTQGVNIIAPPMWMLLEAKEGEIVPSDYAKAAKSAGLKIITWTLERSGPLVKGGGWYHQTLNGENSEHAVINSDGNTMHILDVLAKEVGILGIFSDWPATVTYYANCMDID</sequence>
<evidence type="ECO:0000256" key="3">
    <source>
        <dbReference type="ARBA" id="ARBA00022729"/>
    </source>
</evidence>
<reference evidence="10" key="1">
    <citation type="submission" date="2017-01" db="EMBL/GenBank/DDBJ databases">
        <authorList>
            <person name="Varghese N."/>
            <person name="Submissions S."/>
        </authorList>
    </citation>
    <scope>NUCLEOTIDE SEQUENCE [LARGE SCALE GENOMIC DNA]</scope>
    <source>
        <strain evidence="10">DSM 22306</strain>
    </source>
</reference>
<dbReference type="RefSeq" id="WP_082400344.1">
    <property type="nucleotide sequence ID" value="NZ_FTOE01000001.1"/>
</dbReference>
<feature type="domain" description="GP-PDE" evidence="8">
    <location>
        <begin position="85"/>
        <end position="406"/>
    </location>
</feature>
<dbReference type="SUPFAM" id="SSF51695">
    <property type="entry name" value="PLC-like phosphodiesterases"/>
    <property type="match status" value="1"/>
</dbReference>
<dbReference type="Proteomes" id="UP000185999">
    <property type="component" value="Unassembled WGS sequence"/>
</dbReference>
<dbReference type="GO" id="GO:0008889">
    <property type="term" value="F:glycerophosphodiester phosphodiesterase activity"/>
    <property type="evidence" value="ECO:0007669"/>
    <property type="project" value="UniProtKB-EC"/>
</dbReference>
<keyword evidence="3 7" id="KW-0732">Signal</keyword>
<dbReference type="PANTHER" id="PTHR43620">
    <property type="entry name" value="GLYCEROPHOSPHORYL DIESTER PHOSPHODIESTERASE"/>
    <property type="match status" value="1"/>
</dbReference>
<evidence type="ECO:0000256" key="1">
    <source>
        <dbReference type="ARBA" id="ARBA00007277"/>
    </source>
</evidence>
<evidence type="ECO:0000256" key="4">
    <source>
        <dbReference type="ARBA" id="ARBA00022798"/>
    </source>
</evidence>
<dbReference type="GO" id="GO:0006629">
    <property type="term" value="P:lipid metabolic process"/>
    <property type="evidence" value="ECO:0007669"/>
    <property type="project" value="InterPro"/>
</dbReference>
<accession>A0A1N7J532</accession>
<dbReference type="InterPro" id="IPR030395">
    <property type="entry name" value="GP_PDE_dom"/>
</dbReference>
<evidence type="ECO:0000259" key="8">
    <source>
        <dbReference type="PROSITE" id="PS51704"/>
    </source>
</evidence>
<evidence type="ECO:0000256" key="7">
    <source>
        <dbReference type="SAM" id="SignalP"/>
    </source>
</evidence>
<proteinExistence type="inferred from homology"/>
<dbReference type="CDD" id="cd08560">
    <property type="entry name" value="GDPD_EcGlpQ_like_1"/>
    <property type="match status" value="1"/>
</dbReference>
<comment type="catalytic activity">
    <reaction evidence="6">
        <text>a sn-glycero-3-phosphodiester + H2O = an alcohol + sn-glycerol 3-phosphate + H(+)</text>
        <dbReference type="Rhea" id="RHEA:12969"/>
        <dbReference type="ChEBI" id="CHEBI:15377"/>
        <dbReference type="ChEBI" id="CHEBI:15378"/>
        <dbReference type="ChEBI" id="CHEBI:30879"/>
        <dbReference type="ChEBI" id="CHEBI:57597"/>
        <dbReference type="ChEBI" id="CHEBI:83408"/>
        <dbReference type="EC" id="3.1.4.46"/>
    </reaction>
</comment>
<evidence type="ECO:0000313" key="10">
    <source>
        <dbReference type="Proteomes" id="UP000185999"/>
    </source>
</evidence>
<keyword evidence="5" id="KW-0378">Hydrolase</keyword>
<keyword evidence="4" id="KW-0319">Glycerol metabolism</keyword>
<dbReference type="Gene3D" id="3.20.20.190">
    <property type="entry name" value="Phosphatidylinositol (PI) phosphodiesterase"/>
    <property type="match status" value="1"/>
</dbReference>
<dbReference type="AlphaFoldDB" id="A0A1N7J532"/>
<feature type="chain" id="PRO_5012839895" description="glycerophosphodiester phosphodiesterase" evidence="7">
    <location>
        <begin position="38"/>
        <end position="441"/>
    </location>
</feature>
<dbReference type="STRING" id="619304.SAMN05421760_101627"/>
<keyword evidence="10" id="KW-1185">Reference proteome</keyword>
<dbReference type="GO" id="GO:0006071">
    <property type="term" value="P:glycerol metabolic process"/>
    <property type="evidence" value="ECO:0007669"/>
    <property type="project" value="UniProtKB-KW"/>
</dbReference>
<dbReference type="PROSITE" id="PS51704">
    <property type="entry name" value="GP_PDE"/>
    <property type="match status" value="1"/>
</dbReference>
<protein>
    <recommendedName>
        <fullName evidence="2">glycerophosphodiester phosphodiesterase</fullName>
        <ecNumber evidence="2">3.1.4.46</ecNumber>
    </recommendedName>
</protein>
<comment type="similarity">
    <text evidence="1">Belongs to the glycerophosphoryl diester phosphodiesterase family.</text>
</comment>
<evidence type="ECO:0000256" key="5">
    <source>
        <dbReference type="ARBA" id="ARBA00022801"/>
    </source>
</evidence>
<evidence type="ECO:0000256" key="2">
    <source>
        <dbReference type="ARBA" id="ARBA00012247"/>
    </source>
</evidence>